<evidence type="ECO:0000313" key="6">
    <source>
        <dbReference type="EMBL" id="CAB4879835.1"/>
    </source>
</evidence>
<dbReference type="PANTHER" id="PTHR43464">
    <property type="entry name" value="METHYLTRANSFERASE"/>
    <property type="match status" value="1"/>
</dbReference>
<dbReference type="GO" id="GO:0008168">
    <property type="term" value="F:methyltransferase activity"/>
    <property type="evidence" value="ECO:0007669"/>
    <property type="project" value="UniProtKB-KW"/>
</dbReference>
<dbReference type="AlphaFoldDB" id="A0A6J7EEU1"/>
<dbReference type="Gene3D" id="3.40.50.150">
    <property type="entry name" value="Vaccinia Virus protein VP39"/>
    <property type="match status" value="1"/>
</dbReference>
<sequence length="245" mass="26517">MVHEAAFTEIDHYFHQGYLTAQQAENDAAEALAILGISPGARILDAGCGDGRLAVRLAALGFRVTGVDRDAAQLERARAAADQSGISLAFVNAPLEEMGDIGIFDAALLWFTTWGFSDDSRNARVLRSIATRLVPGGSLALDTLNPIGVQSYLSKHPAPVVTRQGEDEQIDAYSFDLVSSRLWTNRTVRKDGVESSRLLKLSLPTIPQWEQVLKEAGLILDSVHGKEGSEFTPDSWGMVLVARAL</sequence>
<keyword evidence="1" id="KW-0489">Methyltransferase</keyword>
<feature type="domain" description="Methyltransferase" evidence="4">
    <location>
        <begin position="43"/>
        <end position="137"/>
    </location>
</feature>
<dbReference type="EMBL" id="CAFBPM010000007">
    <property type="protein sequence ID" value="CAB5020234.1"/>
    <property type="molecule type" value="Genomic_DNA"/>
</dbReference>
<dbReference type="CDD" id="cd02440">
    <property type="entry name" value="AdoMet_MTases"/>
    <property type="match status" value="1"/>
</dbReference>
<evidence type="ECO:0000259" key="4">
    <source>
        <dbReference type="Pfam" id="PF13649"/>
    </source>
</evidence>
<accession>A0A6J7EEU1</accession>
<dbReference type="Pfam" id="PF13649">
    <property type="entry name" value="Methyltransf_25"/>
    <property type="match status" value="1"/>
</dbReference>
<dbReference type="InterPro" id="IPR041698">
    <property type="entry name" value="Methyltransf_25"/>
</dbReference>
<reference evidence="6" key="1">
    <citation type="submission" date="2020-05" db="EMBL/GenBank/DDBJ databases">
        <authorList>
            <person name="Chiriac C."/>
            <person name="Salcher M."/>
            <person name="Ghai R."/>
            <person name="Kavagutti S V."/>
        </authorList>
    </citation>
    <scope>NUCLEOTIDE SEQUENCE</scope>
</reference>
<dbReference type="EMBL" id="CAFBLT010000001">
    <property type="protein sequence ID" value="CAB4879835.1"/>
    <property type="molecule type" value="Genomic_DNA"/>
</dbReference>
<protein>
    <submittedName>
        <fullName evidence="6">Unannotated protein</fullName>
    </submittedName>
</protein>
<dbReference type="SUPFAM" id="SSF53335">
    <property type="entry name" value="S-adenosyl-L-methionine-dependent methyltransferases"/>
    <property type="match status" value="1"/>
</dbReference>
<gene>
    <name evidence="5" type="ORF">UFOPK3164_01046</name>
    <name evidence="6" type="ORF">UFOPK3427_01432</name>
    <name evidence="7" type="ORF">UFOPK4112_00869</name>
</gene>
<evidence type="ECO:0000313" key="7">
    <source>
        <dbReference type="EMBL" id="CAB5020234.1"/>
    </source>
</evidence>
<proteinExistence type="predicted"/>
<evidence type="ECO:0000256" key="3">
    <source>
        <dbReference type="ARBA" id="ARBA00022691"/>
    </source>
</evidence>
<dbReference type="EMBL" id="CAFABE010000046">
    <property type="protein sequence ID" value="CAB4829760.1"/>
    <property type="molecule type" value="Genomic_DNA"/>
</dbReference>
<organism evidence="6">
    <name type="scientific">freshwater metagenome</name>
    <dbReference type="NCBI Taxonomy" id="449393"/>
    <lineage>
        <taxon>unclassified sequences</taxon>
        <taxon>metagenomes</taxon>
        <taxon>ecological metagenomes</taxon>
    </lineage>
</organism>
<evidence type="ECO:0000256" key="2">
    <source>
        <dbReference type="ARBA" id="ARBA00022679"/>
    </source>
</evidence>
<keyword evidence="2" id="KW-0808">Transferase</keyword>
<dbReference type="PANTHER" id="PTHR43464:SF19">
    <property type="entry name" value="UBIQUINONE BIOSYNTHESIS O-METHYLTRANSFERASE, MITOCHONDRIAL"/>
    <property type="match status" value="1"/>
</dbReference>
<evidence type="ECO:0000256" key="1">
    <source>
        <dbReference type="ARBA" id="ARBA00022603"/>
    </source>
</evidence>
<dbReference type="InterPro" id="IPR029063">
    <property type="entry name" value="SAM-dependent_MTases_sf"/>
</dbReference>
<evidence type="ECO:0000313" key="5">
    <source>
        <dbReference type="EMBL" id="CAB4829760.1"/>
    </source>
</evidence>
<keyword evidence="3" id="KW-0949">S-adenosyl-L-methionine</keyword>
<name>A0A6J7EEU1_9ZZZZ</name>
<dbReference type="GO" id="GO:0032259">
    <property type="term" value="P:methylation"/>
    <property type="evidence" value="ECO:0007669"/>
    <property type="project" value="UniProtKB-KW"/>
</dbReference>